<keyword evidence="2" id="KW-1185">Reference proteome</keyword>
<dbReference type="RefSeq" id="WP_113935344.1">
    <property type="nucleotide sequence ID" value="NZ_JACCEU010000023.1"/>
</dbReference>
<dbReference type="EMBL" id="QNRQ01000026">
    <property type="protein sequence ID" value="RBP33628.1"/>
    <property type="molecule type" value="Genomic_DNA"/>
</dbReference>
<dbReference type="OrthoDB" id="8690186at2"/>
<proteinExistence type="predicted"/>
<dbReference type="Proteomes" id="UP000253628">
    <property type="component" value="Unassembled WGS sequence"/>
</dbReference>
<accession>A0A366H0E4</accession>
<comment type="caution">
    <text evidence="1">The sequence shown here is derived from an EMBL/GenBank/DDBJ whole genome shotgun (WGS) entry which is preliminary data.</text>
</comment>
<protein>
    <submittedName>
        <fullName evidence="1">Uncharacterized protein</fullName>
    </submittedName>
</protein>
<evidence type="ECO:0000313" key="1">
    <source>
        <dbReference type="EMBL" id="RBP33628.1"/>
    </source>
</evidence>
<sequence>MKQSDLNHLRRLVAWIRVEIGQTPEELEVTMKSIADKLGHPEIDDDAKRRLVEAHDKARQVPIYVRNAVKALDRYIGEHGEIVEAEDSSPIKQLEN</sequence>
<organism evidence="1 2">
    <name type="scientific">Eoetvoesiella caeni</name>
    <dbReference type="NCBI Taxonomy" id="645616"/>
    <lineage>
        <taxon>Bacteria</taxon>
        <taxon>Pseudomonadati</taxon>
        <taxon>Pseudomonadota</taxon>
        <taxon>Betaproteobacteria</taxon>
        <taxon>Burkholderiales</taxon>
        <taxon>Alcaligenaceae</taxon>
        <taxon>Eoetvoesiella</taxon>
    </lineage>
</organism>
<name>A0A366H0E4_9BURK</name>
<dbReference type="AlphaFoldDB" id="A0A366H0E4"/>
<reference evidence="1 2" key="1">
    <citation type="submission" date="2018-06" db="EMBL/GenBank/DDBJ databases">
        <title>Genomic Encyclopedia of Type Strains, Phase IV (KMG-IV): sequencing the most valuable type-strain genomes for metagenomic binning, comparative biology and taxonomic classification.</title>
        <authorList>
            <person name="Goeker M."/>
        </authorList>
    </citation>
    <scope>NUCLEOTIDE SEQUENCE [LARGE SCALE GENOMIC DNA]</scope>
    <source>
        <strain evidence="1 2">DSM 25520</strain>
    </source>
</reference>
<evidence type="ECO:0000313" key="2">
    <source>
        <dbReference type="Proteomes" id="UP000253628"/>
    </source>
</evidence>
<gene>
    <name evidence="1" type="ORF">DFR37_12619</name>
</gene>